<feature type="transmembrane region" description="Helical" evidence="5">
    <location>
        <begin position="54"/>
        <end position="70"/>
    </location>
</feature>
<dbReference type="RefSeq" id="WP_310259738.1">
    <property type="nucleotide sequence ID" value="NZ_JAVDXU010000001.1"/>
</dbReference>
<comment type="subcellular location">
    <subcellularLocation>
        <location evidence="1">Membrane</location>
        <topology evidence="1">Multi-pass membrane protein</topology>
    </subcellularLocation>
</comment>
<evidence type="ECO:0000313" key="7">
    <source>
        <dbReference type="EMBL" id="MDR7267636.1"/>
    </source>
</evidence>
<feature type="transmembrane region" description="Helical" evidence="5">
    <location>
        <begin position="127"/>
        <end position="150"/>
    </location>
</feature>
<keyword evidence="3 5" id="KW-1133">Transmembrane helix</keyword>
<dbReference type="InterPro" id="IPR007829">
    <property type="entry name" value="TM2"/>
</dbReference>
<keyword evidence="4 5" id="KW-0472">Membrane</keyword>
<sequence>MSAARPPEGDRPEVRSTEAYPSRAIKHKAVATWLALLVGVFGLHRFYLHGLKDRWAWLFPLPTLLGLAGLQRMDHLGQDDRLAWVLIPWLGASLVAALLGGIVYGLMPDERWNARFNAGRAASTGGWAAVIGVVLCLFVGGTALMATIAFSAQRYFESQAGQ</sequence>
<organism evidence="7 8">
    <name type="scientific">Roseateles saccharophilus</name>
    <name type="common">Pseudomonas saccharophila</name>
    <dbReference type="NCBI Taxonomy" id="304"/>
    <lineage>
        <taxon>Bacteria</taxon>
        <taxon>Pseudomonadati</taxon>
        <taxon>Pseudomonadota</taxon>
        <taxon>Betaproteobacteria</taxon>
        <taxon>Burkholderiales</taxon>
        <taxon>Sphaerotilaceae</taxon>
        <taxon>Roseateles</taxon>
    </lineage>
</organism>
<dbReference type="Proteomes" id="UP001180453">
    <property type="component" value="Unassembled WGS sequence"/>
</dbReference>
<reference evidence="7 8" key="1">
    <citation type="submission" date="2023-07" db="EMBL/GenBank/DDBJ databases">
        <title>Sorghum-associated microbial communities from plants grown in Nebraska, USA.</title>
        <authorList>
            <person name="Schachtman D."/>
        </authorList>
    </citation>
    <scope>NUCLEOTIDE SEQUENCE [LARGE SCALE GENOMIC DNA]</scope>
    <source>
        <strain evidence="7 8">BE314</strain>
    </source>
</reference>
<proteinExistence type="predicted"/>
<feature type="transmembrane region" description="Helical" evidence="5">
    <location>
        <begin position="30"/>
        <end position="48"/>
    </location>
</feature>
<gene>
    <name evidence="7" type="ORF">J2X20_000265</name>
</gene>
<comment type="caution">
    <text evidence="7">The sequence shown here is derived from an EMBL/GenBank/DDBJ whole genome shotgun (WGS) entry which is preliminary data.</text>
</comment>
<evidence type="ECO:0000256" key="5">
    <source>
        <dbReference type="SAM" id="Phobius"/>
    </source>
</evidence>
<evidence type="ECO:0000256" key="4">
    <source>
        <dbReference type="ARBA" id="ARBA00023136"/>
    </source>
</evidence>
<evidence type="ECO:0000313" key="8">
    <source>
        <dbReference type="Proteomes" id="UP001180453"/>
    </source>
</evidence>
<feature type="domain" description="TM2" evidence="6">
    <location>
        <begin position="26"/>
        <end position="59"/>
    </location>
</feature>
<evidence type="ECO:0000256" key="1">
    <source>
        <dbReference type="ARBA" id="ARBA00004141"/>
    </source>
</evidence>
<accession>A0ABU1YHH4</accession>
<dbReference type="EMBL" id="JAVDXU010000001">
    <property type="protein sequence ID" value="MDR7267636.1"/>
    <property type="molecule type" value="Genomic_DNA"/>
</dbReference>
<protein>
    <recommendedName>
        <fullName evidence="6">TM2 domain-containing protein</fullName>
    </recommendedName>
</protein>
<evidence type="ECO:0000256" key="3">
    <source>
        <dbReference type="ARBA" id="ARBA00022989"/>
    </source>
</evidence>
<dbReference type="Pfam" id="PF05154">
    <property type="entry name" value="TM2"/>
    <property type="match status" value="1"/>
</dbReference>
<feature type="transmembrane region" description="Helical" evidence="5">
    <location>
        <begin position="82"/>
        <end position="107"/>
    </location>
</feature>
<evidence type="ECO:0000256" key="2">
    <source>
        <dbReference type="ARBA" id="ARBA00022692"/>
    </source>
</evidence>
<evidence type="ECO:0000259" key="6">
    <source>
        <dbReference type="Pfam" id="PF05154"/>
    </source>
</evidence>
<name>A0ABU1YHH4_ROSSA</name>
<keyword evidence="8" id="KW-1185">Reference proteome</keyword>
<keyword evidence="2 5" id="KW-0812">Transmembrane</keyword>